<dbReference type="Pfam" id="PF21812">
    <property type="entry name" value="DUF6881"/>
    <property type="match status" value="1"/>
</dbReference>
<organism evidence="2 3">
    <name type="scientific">Pseudoalteromonas rhizosphaerae</name>
    <dbReference type="NCBI Taxonomy" id="2518973"/>
    <lineage>
        <taxon>Bacteria</taxon>
        <taxon>Pseudomonadati</taxon>
        <taxon>Pseudomonadota</taxon>
        <taxon>Gammaproteobacteria</taxon>
        <taxon>Alteromonadales</taxon>
        <taxon>Pseudoalteromonadaceae</taxon>
        <taxon>Pseudoalteromonas</taxon>
    </lineage>
</organism>
<dbReference type="Proteomes" id="UP001620262">
    <property type="component" value="Unassembled WGS sequence"/>
</dbReference>
<protein>
    <submittedName>
        <fullName evidence="2">DUF6881 domain-containing protein</fullName>
    </submittedName>
</protein>
<dbReference type="RefSeq" id="WP_182740399.1">
    <property type="nucleotide sequence ID" value="NZ_JBJDOT010000019.1"/>
</dbReference>
<reference evidence="2 3" key="1">
    <citation type="submission" date="2024-11" db="EMBL/GenBank/DDBJ databases">
        <title>The Natural Products Discovery Center: Release of the First 8490 Sequenced Strains for Exploring Actinobacteria Biosynthetic Diversity.</title>
        <authorList>
            <person name="Kalkreuter E."/>
            <person name="Kautsar S.A."/>
            <person name="Yang D."/>
            <person name="Bader C.D."/>
            <person name="Teijaro C.N."/>
            <person name="Fluegel L."/>
            <person name="Davis C.M."/>
            <person name="Simpson J.R."/>
            <person name="Lauterbach L."/>
            <person name="Steele A.D."/>
            <person name="Gui C."/>
            <person name="Meng S."/>
            <person name="Li G."/>
            <person name="Viehrig K."/>
            <person name="Ye F."/>
            <person name="Su P."/>
            <person name="Kiefer A.F."/>
            <person name="Nichols A."/>
            <person name="Cepeda A.J."/>
            <person name="Yan W."/>
            <person name="Fan B."/>
            <person name="Jiang Y."/>
            <person name="Adhikari A."/>
            <person name="Zheng C.-J."/>
            <person name="Schuster L."/>
            <person name="Cowan T.M."/>
            <person name="Smanski M.J."/>
            <person name="Chevrette M.G."/>
            <person name="De Carvalho L.P.S."/>
            <person name="Shen B."/>
        </authorList>
    </citation>
    <scope>NUCLEOTIDE SEQUENCE [LARGE SCALE GENOMIC DNA]</scope>
    <source>
        <strain evidence="2 3">NPDC078403</strain>
    </source>
</reference>
<dbReference type="EMBL" id="JBJDOT010000019">
    <property type="protein sequence ID" value="MFK3864968.1"/>
    <property type="molecule type" value="Genomic_DNA"/>
</dbReference>
<evidence type="ECO:0000313" key="2">
    <source>
        <dbReference type="EMBL" id="MFK3864968.1"/>
    </source>
</evidence>
<name>A0ABW8L0B8_9GAMM</name>
<proteinExistence type="predicted"/>
<comment type="caution">
    <text evidence="2">The sequence shown here is derived from an EMBL/GenBank/DDBJ whole genome shotgun (WGS) entry which is preliminary data.</text>
</comment>
<evidence type="ECO:0000313" key="3">
    <source>
        <dbReference type="Proteomes" id="UP001620262"/>
    </source>
</evidence>
<dbReference type="InterPro" id="IPR049248">
    <property type="entry name" value="DUF6881"/>
</dbReference>
<keyword evidence="3" id="KW-1185">Reference proteome</keyword>
<accession>A0ABW8L0B8</accession>
<sequence length="91" mass="10708">MRYIDVEWIHDLEDEPFRLVSEIGDDNFELRKLEFCRNGKLGFASGETHTENTMLGIVEVPQLEEINSDVEFQGISISKQEFEQLWQKYVP</sequence>
<feature type="domain" description="DUF6881" evidence="1">
    <location>
        <begin position="2"/>
        <end position="90"/>
    </location>
</feature>
<gene>
    <name evidence="2" type="ORF">ACI2JU_13990</name>
</gene>
<evidence type="ECO:0000259" key="1">
    <source>
        <dbReference type="Pfam" id="PF21812"/>
    </source>
</evidence>